<evidence type="ECO:0000259" key="2">
    <source>
        <dbReference type="Pfam" id="PF00296"/>
    </source>
</evidence>
<dbReference type="InterPro" id="IPR036661">
    <property type="entry name" value="Luciferase-like_sf"/>
</dbReference>
<evidence type="ECO:0000313" key="4">
    <source>
        <dbReference type="Proteomes" id="UP000283805"/>
    </source>
</evidence>
<dbReference type="InterPro" id="IPR011251">
    <property type="entry name" value="Luciferase-like_dom"/>
</dbReference>
<evidence type="ECO:0000256" key="1">
    <source>
        <dbReference type="ARBA" id="ARBA00023002"/>
    </source>
</evidence>
<keyword evidence="1" id="KW-0560">Oxidoreductase</keyword>
<dbReference type="EMBL" id="RAPO01000001">
    <property type="protein sequence ID" value="RKD98169.1"/>
    <property type="molecule type" value="Genomic_DNA"/>
</dbReference>
<proteinExistence type="predicted"/>
<dbReference type="Gene3D" id="3.20.20.30">
    <property type="entry name" value="Luciferase-like domain"/>
    <property type="match status" value="1"/>
</dbReference>
<dbReference type="Pfam" id="PF00296">
    <property type="entry name" value="Bac_luciferase"/>
    <property type="match status" value="1"/>
</dbReference>
<protein>
    <submittedName>
        <fullName evidence="3">Coenzyme F420-dependent glucose-6-phosphate dehydrogenase</fullName>
    </submittedName>
</protein>
<gene>
    <name evidence="3" type="ORF">ATJ93_1174</name>
</gene>
<dbReference type="AlphaFoldDB" id="A0A419WRS6"/>
<dbReference type="Proteomes" id="UP000283805">
    <property type="component" value="Unassembled WGS sequence"/>
</dbReference>
<reference evidence="3 4" key="1">
    <citation type="submission" date="2018-09" db="EMBL/GenBank/DDBJ databases">
        <title>Genomic Encyclopedia of Archaeal and Bacterial Type Strains, Phase II (KMG-II): from individual species to whole genera.</title>
        <authorList>
            <person name="Goeker M."/>
        </authorList>
    </citation>
    <scope>NUCLEOTIDE SEQUENCE [LARGE SCALE GENOMIC DNA]</scope>
    <source>
        <strain evidence="3 4">DSM 13151</strain>
    </source>
</reference>
<comment type="caution">
    <text evidence="3">The sequence shown here is derived from an EMBL/GenBank/DDBJ whole genome shotgun (WGS) entry which is preliminary data.</text>
</comment>
<name>A0A419WRS6_9EURY</name>
<sequence>MVRFGWFASLEEFTPDECLHQVELAEEAGFDTAWVNDHFHPWFDHKQDGSSANGGNAWSWLPAALERTDDLVMGTGVSAVIHRYHPGNVAHRLATLAEMYPDRIFLGLGSGEALNESPLGLPMPEFGESAKRTAEAVRIMRALFENDFVSYDGNFWSLDEANLYTGPDEMPPVYIASNGPTLARMAGDLGDGYVTVFESPERVQEELFPSVRKGIERSERNDSLEEMDRSIHLHVSYDPDSEEAALEPCLPWRGTMLDIFFEANIADPRVVQRHGDKVDPDVLKEEMTITTDPQDIVDVTEKYVDAGFNHIVYQSHSPDQAAFCEVIEEEVIPRFGDVTATP</sequence>
<feature type="domain" description="Luciferase-like" evidence="2">
    <location>
        <begin position="3"/>
        <end position="310"/>
    </location>
</feature>
<evidence type="ECO:0000313" key="3">
    <source>
        <dbReference type="EMBL" id="RKD98169.1"/>
    </source>
</evidence>
<organism evidence="3 4">
    <name type="scientific">Halopiger aswanensis</name>
    <dbReference type="NCBI Taxonomy" id="148449"/>
    <lineage>
        <taxon>Archaea</taxon>
        <taxon>Methanobacteriati</taxon>
        <taxon>Methanobacteriota</taxon>
        <taxon>Stenosarchaea group</taxon>
        <taxon>Halobacteria</taxon>
        <taxon>Halobacteriales</taxon>
        <taxon>Natrialbaceae</taxon>
        <taxon>Halopiger</taxon>
    </lineage>
</organism>
<dbReference type="PANTHER" id="PTHR43244">
    <property type="match status" value="1"/>
</dbReference>
<dbReference type="CDD" id="cd01097">
    <property type="entry name" value="Tetrahydromethanopterin_reductase"/>
    <property type="match status" value="1"/>
</dbReference>
<dbReference type="SUPFAM" id="SSF51679">
    <property type="entry name" value="Bacterial luciferase-like"/>
    <property type="match status" value="1"/>
</dbReference>
<dbReference type="PANTHER" id="PTHR43244:SF1">
    <property type="entry name" value="5,10-METHYLENETETRAHYDROMETHANOPTERIN REDUCTASE"/>
    <property type="match status" value="1"/>
</dbReference>
<dbReference type="GO" id="GO:0016705">
    <property type="term" value="F:oxidoreductase activity, acting on paired donors, with incorporation or reduction of molecular oxygen"/>
    <property type="evidence" value="ECO:0007669"/>
    <property type="project" value="InterPro"/>
</dbReference>
<dbReference type="OrthoDB" id="7684at2157"/>
<keyword evidence="4" id="KW-1185">Reference proteome</keyword>
<accession>A0A419WRS6</accession>
<dbReference type="RefSeq" id="WP_120243621.1">
    <property type="nucleotide sequence ID" value="NZ_RAPO01000001.1"/>
</dbReference>
<dbReference type="InterPro" id="IPR050564">
    <property type="entry name" value="F420-G6PD/mer"/>
</dbReference>